<dbReference type="Proteomes" id="UP001381693">
    <property type="component" value="Unassembled WGS sequence"/>
</dbReference>
<organism evidence="3 4">
    <name type="scientific">Halocaridina rubra</name>
    <name type="common">Hawaiian red shrimp</name>
    <dbReference type="NCBI Taxonomy" id="373956"/>
    <lineage>
        <taxon>Eukaryota</taxon>
        <taxon>Metazoa</taxon>
        <taxon>Ecdysozoa</taxon>
        <taxon>Arthropoda</taxon>
        <taxon>Crustacea</taxon>
        <taxon>Multicrustacea</taxon>
        <taxon>Malacostraca</taxon>
        <taxon>Eumalacostraca</taxon>
        <taxon>Eucarida</taxon>
        <taxon>Decapoda</taxon>
        <taxon>Pleocyemata</taxon>
        <taxon>Caridea</taxon>
        <taxon>Atyoidea</taxon>
        <taxon>Atyidae</taxon>
        <taxon>Halocaridina</taxon>
    </lineage>
</organism>
<evidence type="ECO:0000256" key="1">
    <source>
        <dbReference type="SAM" id="Coils"/>
    </source>
</evidence>
<dbReference type="AlphaFoldDB" id="A0AAN8WTK4"/>
<feature type="compositionally biased region" description="Basic and acidic residues" evidence="2">
    <location>
        <begin position="232"/>
        <end position="244"/>
    </location>
</feature>
<feature type="region of interest" description="Disordered" evidence="2">
    <location>
        <begin position="22"/>
        <end position="43"/>
    </location>
</feature>
<sequence length="346" mass="38757">MHSEDEVLLQLDRELDIRLKNLREKRSSAPSSNKGRTPVSVNPVVDALSSLSAQKNPTSGNLSKVNNLHLAKEQTGDECNSENNYSGKNSKEEESTVDVDDTLKMGRLSTPTTTSDDVNESADSVEELDEAKDAIFDEFLDQSTQFRLKALTTKIATLTEALQITQLECKRLVDAKQEAGATARAAELSRRTLSKQLQSQQKELAKHQKTNKHLQERVKELTSECQALRKELSSTRQSECERKSAQSSSHAQLTRVRADNASLKEQIGHMKMKHKEELDCLQSTLAGRNERIKELERDHRNFSSLMKKQENLIKVLNEQKANIGIAKAAAGLEEKFLELIAPLQHS</sequence>
<proteinExistence type="predicted"/>
<gene>
    <name evidence="3" type="ORF">SK128_020061</name>
</gene>
<feature type="coiled-coil region" evidence="1">
    <location>
        <begin position="278"/>
        <end position="312"/>
    </location>
</feature>
<dbReference type="EMBL" id="JAXCGZ010013708">
    <property type="protein sequence ID" value="KAK7072060.1"/>
    <property type="molecule type" value="Genomic_DNA"/>
</dbReference>
<evidence type="ECO:0008006" key="5">
    <source>
        <dbReference type="Google" id="ProtNLM"/>
    </source>
</evidence>
<comment type="caution">
    <text evidence="3">The sequence shown here is derived from an EMBL/GenBank/DDBJ whole genome shotgun (WGS) entry which is preliminary data.</text>
</comment>
<name>A0AAN8WTK4_HALRR</name>
<feature type="region of interest" description="Disordered" evidence="2">
    <location>
        <begin position="232"/>
        <end position="256"/>
    </location>
</feature>
<protein>
    <recommendedName>
        <fullName evidence="5">Testis-expressed sequence 9 protein</fullName>
    </recommendedName>
</protein>
<keyword evidence="1" id="KW-0175">Coiled coil</keyword>
<feature type="region of interest" description="Disordered" evidence="2">
    <location>
        <begin position="73"/>
        <end position="99"/>
    </location>
</feature>
<evidence type="ECO:0000313" key="4">
    <source>
        <dbReference type="Proteomes" id="UP001381693"/>
    </source>
</evidence>
<feature type="compositionally biased region" description="Polar residues" evidence="2">
    <location>
        <begin position="77"/>
        <end position="88"/>
    </location>
</feature>
<reference evidence="3 4" key="1">
    <citation type="submission" date="2023-11" db="EMBL/GenBank/DDBJ databases">
        <title>Halocaridina rubra genome assembly.</title>
        <authorList>
            <person name="Smith C."/>
        </authorList>
    </citation>
    <scope>NUCLEOTIDE SEQUENCE [LARGE SCALE GENOMIC DNA]</scope>
    <source>
        <strain evidence="3">EP-1</strain>
        <tissue evidence="3">Whole</tissue>
    </source>
</reference>
<dbReference type="Gene3D" id="1.10.287.1490">
    <property type="match status" value="1"/>
</dbReference>
<evidence type="ECO:0000313" key="3">
    <source>
        <dbReference type="EMBL" id="KAK7072060.1"/>
    </source>
</evidence>
<keyword evidence="4" id="KW-1185">Reference proteome</keyword>
<evidence type="ECO:0000256" key="2">
    <source>
        <dbReference type="SAM" id="MobiDB-lite"/>
    </source>
</evidence>
<accession>A0AAN8WTK4</accession>